<name>A0A016VCF1_9BILA</name>
<keyword evidence="3" id="KW-1185">Reference proteome</keyword>
<protein>
    <submittedName>
        <fullName evidence="2">Uncharacterized protein</fullName>
    </submittedName>
</protein>
<feature type="compositionally biased region" description="Polar residues" evidence="1">
    <location>
        <begin position="1"/>
        <end position="19"/>
    </location>
</feature>
<gene>
    <name evidence="2" type="primary">Acey_s0013.g2194</name>
    <name evidence="2" type="ORF">Y032_0013g2194</name>
</gene>
<feature type="region of interest" description="Disordered" evidence="1">
    <location>
        <begin position="1"/>
        <end position="45"/>
    </location>
</feature>
<sequence length="69" mass="7548">MATPQVGGQSSRGMNTTGRQPARPSQLAGRPQVRASAQNKLNKKRGFIRYTNQSTERFQTTRAVTCVPA</sequence>
<evidence type="ECO:0000313" key="2">
    <source>
        <dbReference type="EMBL" id="EYC24941.1"/>
    </source>
</evidence>
<evidence type="ECO:0000313" key="3">
    <source>
        <dbReference type="Proteomes" id="UP000024635"/>
    </source>
</evidence>
<dbReference type="AlphaFoldDB" id="A0A016VCF1"/>
<dbReference type="EMBL" id="JARK01001349">
    <property type="protein sequence ID" value="EYC24941.1"/>
    <property type="molecule type" value="Genomic_DNA"/>
</dbReference>
<evidence type="ECO:0000256" key="1">
    <source>
        <dbReference type="SAM" id="MobiDB-lite"/>
    </source>
</evidence>
<accession>A0A016VCF1</accession>
<proteinExistence type="predicted"/>
<dbReference type="Proteomes" id="UP000024635">
    <property type="component" value="Unassembled WGS sequence"/>
</dbReference>
<organism evidence="2 3">
    <name type="scientific">Ancylostoma ceylanicum</name>
    <dbReference type="NCBI Taxonomy" id="53326"/>
    <lineage>
        <taxon>Eukaryota</taxon>
        <taxon>Metazoa</taxon>
        <taxon>Ecdysozoa</taxon>
        <taxon>Nematoda</taxon>
        <taxon>Chromadorea</taxon>
        <taxon>Rhabditida</taxon>
        <taxon>Rhabditina</taxon>
        <taxon>Rhabditomorpha</taxon>
        <taxon>Strongyloidea</taxon>
        <taxon>Ancylostomatidae</taxon>
        <taxon>Ancylostomatinae</taxon>
        <taxon>Ancylostoma</taxon>
    </lineage>
</organism>
<reference evidence="3" key="1">
    <citation type="journal article" date="2015" name="Nat. Genet.">
        <title>The genome and transcriptome of the zoonotic hookworm Ancylostoma ceylanicum identify infection-specific gene families.</title>
        <authorList>
            <person name="Schwarz E.M."/>
            <person name="Hu Y."/>
            <person name="Antoshechkin I."/>
            <person name="Miller M.M."/>
            <person name="Sternberg P.W."/>
            <person name="Aroian R.V."/>
        </authorList>
    </citation>
    <scope>NUCLEOTIDE SEQUENCE</scope>
    <source>
        <strain evidence="3">HY135</strain>
    </source>
</reference>
<comment type="caution">
    <text evidence="2">The sequence shown here is derived from an EMBL/GenBank/DDBJ whole genome shotgun (WGS) entry which is preliminary data.</text>
</comment>